<accession>A0A2V1MXS1</accession>
<evidence type="ECO:0000256" key="1">
    <source>
        <dbReference type="SAM" id="Phobius"/>
    </source>
</evidence>
<sequence>MMVGGFIDAYTFVQRGGILAAGQTGNIIFTSVNIANQDFNGVTAKLVTICAFAFGCFLGEIIRKKHRTHYWRVPVLSLEVIIFAVVGILPRSLPNIAIVPLLACVMAMQTTVFSQIEGRAYNNVFSTGNIKKAMVGLANFVTTHDHHQLTTALIFLQLVVCFALGAMVSAILQNRWGVTTIWWASGLLAVLTVGYAIAIYVRGQRYEEPK</sequence>
<protein>
    <submittedName>
        <fullName evidence="2">DUF1275 domain-containing protein</fullName>
    </submittedName>
</protein>
<feature type="transmembrane region" description="Helical" evidence="1">
    <location>
        <begin position="152"/>
        <end position="174"/>
    </location>
</feature>
<dbReference type="OrthoDB" id="7057004at2"/>
<dbReference type="AlphaFoldDB" id="A0A2V1MXS1"/>
<dbReference type="PANTHER" id="PTHR37314:SF4">
    <property type="entry name" value="UPF0700 TRANSMEMBRANE PROTEIN YOAK"/>
    <property type="match status" value="1"/>
</dbReference>
<feature type="transmembrane region" description="Helical" evidence="1">
    <location>
        <begin position="95"/>
        <end position="113"/>
    </location>
</feature>
<keyword evidence="1" id="KW-0812">Transmembrane</keyword>
<keyword evidence="3" id="KW-1185">Reference proteome</keyword>
<dbReference type="Pfam" id="PF06912">
    <property type="entry name" value="DUF1275"/>
    <property type="match status" value="1"/>
</dbReference>
<keyword evidence="1" id="KW-0472">Membrane</keyword>
<proteinExistence type="predicted"/>
<dbReference type="InterPro" id="IPR010699">
    <property type="entry name" value="DUF1275"/>
</dbReference>
<comment type="caution">
    <text evidence="2">The sequence shown here is derived from an EMBL/GenBank/DDBJ whole genome shotgun (WGS) entry which is preliminary data.</text>
</comment>
<feature type="transmembrane region" description="Helical" evidence="1">
    <location>
        <begin position="180"/>
        <end position="201"/>
    </location>
</feature>
<feature type="transmembrane region" description="Helical" evidence="1">
    <location>
        <begin position="39"/>
        <end position="58"/>
    </location>
</feature>
<evidence type="ECO:0000313" key="2">
    <source>
        <dbReference type="EMBL" id="PWF99631.1"/>
    </source>
</evidence>
<evidence type="ECO:0000313" key="3">
    <source>
        <dbReference type="Proteomes" id="UP000245080"/>
    </source>
</evidence>
<dbReference type="EMBL" id="QCXQ01000006">
    <property type="protein sequence ID" value="PWF99631.1"/>
    <property type="molecule type" value="Genomic_DNA"/>
</dbReference>
<feature type="transmembrane region" description="Helical" evidence="1">
    <location>
        <begin position="70"/>
        <end position="89"/>
    </location>
</feature>
<gene>
    <name evidence="2" type="ORF">DCM90_08495</name>
</gene>
<dbReference type="PANTHER" id="PTHR37314">
    <property type="entry name" value="SLR0142 PROTEIN"/>
    <property type="match status" value="1"/>
</dbReference>
<dbReference type="Proteomes" id="UP000245080">
    <property type="component" value="Unassembled WGS sequence"/>
</dbReference>
<organism evidence="2 3">
    <name type="scientific">Levilactobacillus bambusae</name>
    <dbReference type="NCBI Taxonomy" id="2024736"/>
    <lineage>
        <taxon>Bacteria</taxon>
        <taxon>Bacillati</taxon>
        <taxon>Bacillota</taxon>
        <taxon>Bacilli</taxon>
        <taxon>Lactobacillales</taxon>
        <taxon>Lactobacillaceae</taxon>
        <taxon>Levilactobacillus</taxon>
    </lineage>
</organism>
<reference evidence="2 3" key="1">
    <citation type="journal article" date="2018" name="Int. J. Syst. Evol. Microbiol.">
        <title>Lactobacillus bambusae sp. nov., isolated from a traditional fermented Ma-bamboo shoots of Taiwan.</title>
        <authorList>
            <person name="Wang L.-T."/>
        </authorList>
    </citation>
    <scope>NUCLEOTIDE SEQUENCE [LARGE SCALE GENOMIC DNA]</scope>
    <source>
        <strain evidence="2 3">BS-W1</strain>
    </source>
</reference>
<keyword evidence="1" id="KW-1133">Transmembrane helix</keyword>
<name>A0A2V1MXS1_9LACO</name>